<evidence type="ECO:0000313" key="7">
    <source>
        <dbReference type="Proteomes" id="UP000646523"/>
    </source>
</evidence>
<dbReference type="Gene3D" id="3.90.180.10">
    <property type="entry name" value="Medium-chain alcohol dehydrogenases, catalytic domain"/>
    <property type="match status" value="1"/>
</dbReference>
<organism evidence="6 7">
    <name type="scientific">Nonomuraea cavernae</name>
    <dbReference type="NCBI Taxonomy" id="2045107"/>
    <lineage>
        <taxon>Bacteria</taxon>
        <taxon>Bacillati</taxon>
        <taxon>Actinomycetota</taxon>
        <taxon>Actinomycetes</taxon>
        <taxon>Streptosporangiales</taxon>
        <taxon>Streptosporangiaceae</taxon>
        <taxon>Nonomuraea</taxon>
    </lineage>
</organism>
<dbReference type="SUPFAM" id="SSF50129">
    <property type="entry name" value="GroES-like"/>
    <property type="match status" value="1"/>
</dbReference>
<dbReference type="Gene3D" id="3.40.50.720">
    <property type="entry name" value="NAD(P)-binding Rossmann-like Domain"/>
    <property type="match status" value="1"/>
</dbReference>
<reference evidence="6" key="2">
    <citation type="submission" date="2020-09" db="EMBL/GenBank/DDBJ databases">
        <authorList>
            <person name="Sun Q."/>
            <person name="Zhou Y."/>
        </authorList>
    </citation>
    <scope>NUCLEOTIDE SEQUENCE</scope>
    <source>
        <strain evidence="6">CGMCC 4.7368</strain>
    </source>
</reference>
<dbReference type="AlphaFoldDB" id="A0A917YWX9"/>
<dbReference type="SMART" id="SM00829">
    <property type="entry name" value="PKS_ER"/>
    <property type="match status" value="1"/>
</dbReference>
<keyword evidence="2" id="KW-0479">Metal-binding</keyword>
<dbReference type="InterPro" id="IPR011032">
    <property type="entry name" value="GroES-like_sf"/>
</dbReference>
<evidence type="ECO:0000256" key="2">
    <source>
        <dbReference type="ARBA" id="ARBA00022723"/>
    </source>
</evidence>
<name>A0A917YWX9_9ACTN</name>
<gene>
    <name evidence="6" type="primary">adh</name>
    <name evidence="6" type="ORF">GCM10012289_27500</name>
</gene>
<keyword evidence="3" id="KW-0862">Zinc</keyword>
<comment type="caution">
    <text evidence="6">The sequence shown here is derived from an EMBL/GenBank/DDBJ whole genome shotgun (WGS) entry which is preliminary data.</text>
</comment>
<accession>A0A917YWX9</accession>
<sequence>MRALVITGPGEAGVREVEPPEAGPGEVVVDVERVGVCGTDVELFTGTLPYLHTGQAAYPLRIGHEWSGAVRAVGDGVDPSWLGRRVTGDTMLGCGRCARCAAGRGHVCADRYEIGIRGGWPGALAERLPVPVTALHPLPAAVDPALGALVEPGGNAMRAVRGAGLAPGERLLVLGPGTIGLLAAQIAAARGAEVHLLGQTASSLAFARSLGFEQVWTRETLPALRYDAVVDASNAPGLPALAVELVEPGRRVVFVGLAGTPSPVDTRAVALKDVTAVGVLGASAGLAETVELYASGTVDPRPLVAATVALDEVAAVLAGRRPPEWGDAPKVHVDPRR</sequence>
<dbReference type="PANTHER" id="PTHR43401">
    <property type="entry name" value="L-THREONINE 3-DEHYDROGENASE"/>
    <property type="match status" value="1"/>
</dbReference>
<dbReference type="InterPro" id="IPR013154">
    <property type="entry name" value="ADH-like_N"/>
</dbReference>
<dbReference type="GO" id="GO:0016491">
    <property type="term" value="F:oxidoreductase activity"/>
    <property type="evidence" value="ECO:0007669"/>
    <property type="project" value="UniProtKB-KW"/>
</dbReference>
<proteinExistence type="predicted"/>
<keyword evidence="7" id="KW-1185">Reference proteome</keyword>
<evidence type="ECO:0000313" key="6">
    <source>
        <dbReference type="EMBL" id="GGO68526.1"/>
    </source>
</evidence>
<protein>
    <submittedName>
        <fullName evidence="6">Alcohol dehydrogenase</fullName>
    </submittedName>
</protein>
<comment type="cofactor">
    <cofactor evidence="1">
        <name>Zn(2+)</name>
        <dbReference type="ChEBI" id="CHEBI:29105"/>
    </cofactor>
</comment>
<dbReference type="InterPro" id="IPR036291">
    <property type="entry name" value="NAD(P)-bd_dom_sf"/>
</dbReference>
<evidence type="ECO:0000256" key="1">
    <source>
        <dbReference type="ARBA" id="ARBA00001947"/>
    </source>
</evidence>
<dbReference type="Proteomes" id="UP000646523">
    <property type="component" value="Unassembled WGS sequence"/>
</dbReference>
<reference evidence="6" key="1">
    <citation type="journal article" date="2014" name="Int. J. Syst. Evol. Microbiol.">
        <title>Complete genome sequence of Corynebacterium casei LMG S-19264T (=DSM 44701T), isolated from a smear-ripened cheese.</title>
        <authorList>
            <consortium name="US DOE Joint Genome Institute (JGI-PGF)"/>
            <person name="Walter F."/>
            <person name="Albersmeier A."/>
            <person name="Kalinowski J."/>
            <person name="Ruckert C."/>
        </authorList>
    </citation>
    <scope>NUCLEOTIDE SEQUENCE</scope>
    <source>
        <strain evidence="6">CGMCC 4.7368</strain>
    </source>
</reference>
<evidence type="ECO:0000256" key="4">
    <source>
        <dbReference type="ARBA" id="ARBA00023002"/>
    </source>
</evidence>
<dbReference type="RefSeq" id="WP_189124447.1">
    <property type="nucleotide sequence ID" value="NZ_BMNH01000006.1"/>
</dbReference>
<dbReference type="EMBL" id="BMNH01000006">
    <property type="protein sequence ID" value="GGO68526.1"/>
    <property type="molecule type" value="Genomic_DNA"/>
</dbReference>
<dbReference type="Pfam" id="PF08240">
    <property type="entry name" value="ADH_N"/>
    <property type="match status" value="1"/>
</dbReference>
<dbReference type="InterPro" id="IPR013149">
    <property type="entry name" value="ADH-like_C"/>
</dbReference>
<evidence type="ECO:0000259" key="5">
    <source>
        <dbReference type="SMART" id="SM00829"/>
    </source>
</evidence>
<keyword evidence="4" id="KW-0560">Oxidoreductase</keyword>
<dbReference type="PANTHER" id="PTHR43401:SF2">
    <property type="entry name" value="L-THREONINE 3-DEHYDROGENASE"/>
    <property type="match status" value="1"/>
</dbReference>
<evidence type="ECO:0000256" key="3">
    <source>
        <dbReference type="ARBA" id="ARBA00022833"/>
    </source>
</evidence>
<dbReference type="SUPFAM" id="SSF51735">
    <property type="entry name" value="NAD(P)-binding Rossmann-fold domains"/>
    <property type="match status" value="1"/>
</dbReference>
<feature type="domain" description="Enoyl reductase (ER)" evidence="5">
    <location>
        <begin position="13"/>
        <end position="317"/>
    </location>
</feature>
<dbReference type="Pfam" id="PF00107">
    <property type="entry name" value="ADH_zinc_N"/>
    <property type="match status" value="1"/>
</dbReference>
<dbReference type="InterPro" id="IPR050129">
    <property type="entry name" value="Zn_alcohol_dh"/>
</dbReference>
<dbReference type="GO" id="GO:0046872">
    <property type="term" value="F:metal ion binding"/>
    <property type="evidence" value="ECO:0007669"/>
    <property type="project" value="UniProtKB-KW"/>
</dbReference>
<dbReference type="InterPro" id="IPR020843">
    <property type="entry name" value="ER"/>
</dbReference>